<evidence type="ECO:0000313" key="2">
    <source>
        <dbReference type="Proteomes" id="UP000822688"/>
    </source>
</evidence>
<reference evidence="1" key="1">
    <citation type="submission" date="2020-06" db="EMBL/GenBank/DDBJ databases">
        <title>WGS assembly of Ceratodon purpureus strain R40.</title>
        <authorList>
            <person name="Carey S.B."/>
            <person name="Jenkins J."/>
            <person name="Shu S."/>
            <person name="Lovell J.T."/>
            <person name="Sreedasyam A."/>
            <person name="Maumus F."/>
            <person name="Tiley G.P."/>
            <person name="Fernandez-Pozo N."/>
            <person name="Barry K."/>
            <person name="Chen C."/>
            <person name="Wang M."/>
            <person name="Lipzen A."/>
            <person name="Daum C."/>
            <person name="Saski C.A."/>
            <person name="Payton A.C."/>
            <person name="Mcbreen J.C."/>
            <person name="Conrad R.E."/>
            <person name="Kollar L.M."/>
            <person name="Olsson S."/>
            <person name="Huttunen S."/>
            <person name="Landis J.B."/>
            <person name="Wickett N.J."/>
            <person name="Johnson M.G."/>
            <person name="Rensing S.A."/>
            <person name="Grimwood J."/>
            <person name="Schmutz J."/>
            <person name="Mcdaniel S.F."/>
        </authorList>
    </citation>
    <scope>NUCLEOTIDE SEQUENCE</scope>
    <source>
        <strain evidence="1">R40</strain>
    </source>
</reference>
<protein>
    <submittedName>
        <fullName evidence="1">Uncharacterized protein</fullName>
    </submittedName>
</protein>
<organism evidence="1 2">
    <name type="scientific">Ceratodon purpureus</name>
    <name type="common">Fire moss</name>
    <name type="synonym">Dicranum purpureum</name>
    <dbReference type="NCBI Taxonomy" id="3225"/>
    <lineage>
        <taxon>Eukaryota</taxon>
        <taxon>Viridiplantae</taxon>
        <taxon>Streptophyta</taxon>
        <taxon>Embryophyta</taxon>
        <taxon>Bryophyta</taxon>
        <taxon>Bryophytina</taxon>
        <taxon>Bryopsida</taxon>
        <taxon>Dicranidae</taxon>
        <taxon>Pseudoditrichales</taxon>
        <taxon>Ditrichaceae</taxon>
        <taxon>Ceratodon</taxon>
    </lineage>
</organism>
<name>A0A8T0GIC7_CERPU</name>
<keyword evidence="2" id="KW-1185">Reference proteome</keyword>
<dbReference type="AlphaFoldDB" id="A0A8T0GIC7"/>
<sequence>MMWEAYLKFLVHKSPPAFAKRSSTTLEDPHFRKDVYLPARCGPAFTGLESSVIANISEAGQSSCKGKYSLPVSTPQSTLVSMEEVAPDLTPQERPGDAESLEVSTATVAIFRHSLQVQTSE</sequence>
<dbReference type="EMBL" id="CM026431">
    <property type="protein sequence ID" value="KAG0558750.1"/>
    <property type="molecule type" value="Genomic_DNA"/>
</dbReference>
<comment type="caution">
    <text evidence="1">The sequence shown here is derived from an EMBL/GenBank/DDBJ whole genome shotgun (WGS) entry which is preliminary data.</text>
</comment>
<accession>A0A8T0GIC7</accession>
<evidence type="ECO:0000313" key="1">
    <source>
        <dbReference type="EMBL" id="KAG0558750.1"/>
    </source>
</evidence>
<dbReference type="Proteomes" id="UP000822688">
    <property type="component" value="Chromosome 10"/>
</dbReference>
<proteinExistence type="predicted"/>
<gene>
    <name evidence="1" type="ORF">KC19_10G051200</name>
</gene>